<organism evidence="2 3">
    <name type="scientific">Cudoniella acicularis</name>
    <dbReference type="NCBI Taxonomy" id="354080"/>
    <lineage>
        <taxon>Eukaryota</taxon>
        <taxon>Fungi</taxon>
        <taxon>Dikarya</taxon>
        <taxon>Ascomycota</taxon>
        <taxon>Pezizomycotina</taxon>
        <taxon>Leotiomycetes</taxon>
        <taxon>Helotiales</taxon>
        <taxon>Tricladiaceae</taxon>
        <taxon>Cudoniella</taxon>
    </lineage>
</organism>
<proteinExistence type="predicted"/>
<accession>A0A8H4RWR5</accession>
<keyword evidence="3" id="KW-1185">Reference proteome</keyword>
<dbReference type="OrthoDB" id="109543at2759"/>
<gene>
    <name evidence="2" type="ORF">G7Y89_g1686</name>
</gene>
<reference evidence="2 3" key="1">
    <citation type="submission" date="2020-03" db="EMBL/GenBank/DDBJ databases">
        <title>Draft Genome Sequence of Cudoniella acicularis.</title>
        <authorList>
            <person name="Buettner E."/>
            <person name="Kellner H."/>
        </authorList>
    </citation>
    <scope>NUCLEOTIDE SEQUENCE [LARGE SCALE GENOMIC DNA]</scope>
    <source>
        <strain evidence="2 3">DSM 108380</strain>
    </source>
</reference>
<evidence type="ECO:0000256" key="1">
    <source>
        <dbReference type="SAM" id="MobiDB-lite"/>
    </source>
</evidence>
<sequence length="399" mass="43450">MDSGSENGSVEGRPLLAPLIDMKVDGLKRQLEEDEIPFEDDTLKSHLQALWALRRLGFLAEGGEPDHEDIAIVAAWCTASATKLANTLGRHNLQNVSSKWKRAQILMEDQLVFTQSLKIFGEAEPDNSDHSNSVEDSSPDLSVTSEETETATADPDVANLLISLVFGAAVSCYNLSLLPGFPVTTVSTLQRGLDDIPQIGNAETLATALDSPPNLLRWIYDSFGEMLVPATGDLKIEGMPSSVRQLVVTKQLPELQANSTSASIIASDPSDAYGAAFKLIRPNIVHQEWKNTPFGNCGILLGCEVAGVSMNPPLPKIATINQSQLGYVLFRYVFIIESNPSESGYRVAKHPAPKRRDIEHDMNKGFNILKTSNDELGEEVVQEEEAVPNAKTSKKKALK</sequence>
<feature type="compositionally biased region" description="Polar residues" evidence="1">
    <location>
        <begin position="134"/>
        <end position="145"/>
    </location>
</feature>
<feature type="compositionally biased region" description="Acidic residues" evidence="1">
    <location>
        <begin position="377"/>
        <end position="386"/>
    </location>
</feature>
<dbReference type="Proteomes" id="UP000566819">
    <property type="component" value="Unassembled WGS sequence"/>
</dbReference>
<feature type="region of interest" description="Disordered" evidence="1">
    <location>
        <begin position="124"/>
        <end position="150"/>
    </location>
</feature>
<evidence type="ECO:0000313" key="2">
    <source>
        <dbReference type="EMBL" id="KAF4636399.1"/>
    </source>
</evidence>
<name>A0A8H4RWR5_9HELO</name>
<comment type="caution">
    <text evidence="2">The sequence shown here is derived from an EMBL/GenBank/DDBJ whole genome shotgun (WGS) entry which is preliminary data.</text>
</comment>
<feature type="region of interest" description="Disordered" evidence="1">
    <location>
        <begin position="377"/>
        <end position="399"/>
    </location>
</feature>
<dbReference type="AlphaFoldDB" id="A0A8H4RWR5"/>
<protein>
    <submittedName>
        <fullName evidence="2">Uncharacterized protein</fullName>
    </submittedName>
</protein>
<evidence type="ECO:0000313" key="3">
    <source>
        <dbReference type="Proteomes" id="UP000566819"/>
    </source>
</evidence>
<dbReference type="EMBL" id="JAAMPI010000068">
    <property type="protein sequence ID" value="KAF4636399.1"/>
    <property type="molecule type" value="Genomic_DNA"/>
</dbReference>